<dbReference type="EMBL" id="CP003742">
    <property type="protein sequence ID" value="AGI71693.1"/>
    <property type="molecule type" value="Genomic_DNA"/>
</dbReference>
<reference evidence="3 4" key="1">
    <citation type="journal article" date="2013" name="PLoS ONE">
        <title>Poles Apart: Arctic and Antarctic Octadecabacter strains Share High Genome Plasticity and a New Type of Xanthorhodopsin.</title>
        <authorList>
            <person name="Vollmers J."/>
            <person name="Voget S."/>
            <person name="Dietrich S."/>
            <person name="Gollnow K."/>
            <person name="Smits M."/>
            <person name="Meyer K."/>
            <person name="Brinkhoff T."/>
            <person name="Simon M."/>
            <person name="Daniel R."/>
        </authorList>
    </citation>
    <scope>NUCLEOTIDE SEQUENCE [LARGE SCALE GENOMIC DNA]</scope>
    <source>
        <strain evidence="3 4">238</strain>
    </source>
</reference>
<dbReference type="PANTHER" id="PTHR42760">
    <property type="entry name" value="SHORT-CHAIN DEHYDROGENASES/REDUCTASES FAMILY MEMBER"/>
    <property type="match status" value="1"/>
</dbReference>
<evidence type="ECO:0000256" key="1">
    <source>
        <dbReference type="ARBA" id="ARBA00006484"/>
    </source>
</evidence>
<dbReference type="eggNOG" id="COG1028">
    <property type="taxonomic scope" value="Bacteria"/>
</dbReference>
<comment type="similarity">
    <text evidence="1">Belongs to the short-chain dehydrogenases/reductases (SDR) family.</text>
</comment>
<dbReference type="PRINTS" id="PR00080">
    <property type="entry name" value="SDRFAMILY"/>
</dbReference>
<sequence length="293" mass="31426">MSDHKYTSPFGSAAYHAASDIDVPLDRQFEGKVAVVTGSTQGLGLTAVKLMLRRGLKGALILGRKQTEGQAAADLLSTQDQRVVYHQADLASLDDCGSVHDRAIKEFGSYDILVNSAGITDRGGILDGDAALWERTFAINARAPFFMMQKAANLWRETGKPGTIVNVATVTAHGGVPFLTVYAASKAALVAMTKNAAFSLMRDGIRVNALAIGWMDTPAEDITQKQFHDMPDGWQADVGKELPAGRLLRMNEVARWIVHLASDESGIMTGSVLDLDHGVIGCYEGTPLPAKLD</sequence>
<dbReference type="SUPFAM" id="SSF51735">
    <property type="entry name" value="NAD(P)-binding Rossmann-fold domains"/>
    <property type="match status" value="1"/>
</dbReference>
<gene>
    <name evidence="3" type="ORF">OA238_c15610</name>
</gene>
<name>M9RIS5_9RHOB</name>
<dbReference type="GO" id="GO:0006633">
    <property type="term" value="P:fatty acid biosynthetic process"/>
    <property type="evidence" value="ECO:0007669"/>
    <property type="project" value="TreeGrafter"/>
</dbReference>
<dbReference type="GO" id="GO:0048038">
    <property type="term" value="F:quinone binding"/>
    <property type="evidence" value="ECO:0007669"/>
    <property type="project" value="TreeGrafter"/>
</dbReference>
<dbReference type="PRINTS" id="PR00081">
    <property type="entry name" value="GDHRDH"/>
</dbReference>
<dbReference type="Proteomes" id="UP000004688">
    <property type="component" value="Chromosome"/>
</dbReference>
<proteinExistence type="inferred from homology"/>
<dbReference type="RefSeq" id="WP_015494873.1">
    <property type="nucleotide sequence ID" value="NC_020908.1"/>
</dbReference>
<evidence type="ECO:0000256" key="2">
    <source>
        <dbReference type="ARBA" id="ARBA00023002"/>
    </source>
</evidence>
<dbReference type="PANTHER" id="PTHR42760:SF133">
    <property type="entry name" value="3-OXOACYL-[ACYL-CARRIER-PROTEIN] REDUCTASE"/>
    <property type="match status" value="1"/>
</dbReference>
<dbReference type="NCBIfam" id="NF004847">
    <property type="entry name" value="PRK06198.1"/>
    <property type="match status" value="1"/>
</dbReference>
<dbReference type="HOGENOM" id="CLU_010194_1_0_5"/>
<dbReference type="AlphaFoldDB" id="M9RIS5"/>
<dbReference type="FunFam" id="3.40.50.720:FF:000084">
    <property type="entry name" value="Short-chain dehydrogenase reductase"/>
    <property type="match status" value="1"/>
</dbReference>
<accession>M9RIS5</accession>
<protein>
    <submittedName>
        <fullName evidence="3">Putative short chain dehydrogenase</fullName>
    </submittedName>
</protein>
<dbReference type="GO" id="GO:0016616">
    <property type="term" value="F:oxidoreductase activity, acting on the CH-OH group of donors, NAD or NADP as acceptor"/>
    <property type="evidence" value="ECO:0007669"/>
    <property type="project" value="TreeGrafter"/>
</dbReference>
<evidence type="ECO:0000313" key="4">
    <source>
        <dbReference type="Proteomes" id="UP000004688"/>
    </source>
</evidence>
<evidence type="ECO:0000313" key="3">
    <source>
        <dbReference type="EMBL" id="AGI71693.1"/>
    </source>
</evidence>
<dbReference type="KEGG" id="oar:OA238_c15610"/>
<dbReference type="Gene3D" id="3.40.50.720">
    <property type="entry name" value="NAD(P)-binding Rossmann-like Domain"/>
    <property type="match status" value="1"/>
</dbReference>
<organism evidence="3 4">
    <name type="scientific">Octadecabacter arcticus 238</name>
    <dbReference type="NCBI Taxonomy" id="391616"/>
    <lineage>
        <taxon>Bacteria</taxon>
        <taxon>Pseudomonadati</taxon>
        <taxon>Pseudomonadota</taxon>
        <taxon>Alphaproteobacteria</taxon>
        <taxon>Rhodobacterales</taxon>
        <taxon>Roseobacteraceae</taxon>
        <taxon>Octadecabacter</taxon>
    </lineage>
</organism>
<dbReference type="InterPro" id="IPR036291">
    <property type="entry name" value="NAD(P)-bd_dom_sf"/>
</dbReference>
<dbReference type="STRING" id="391616.OA238_c15610"/>
<dbReference type="InterPro" id="IPR002347">
    <property type="entry name" value="SDR_fam"/>
</dbReference>
<dbReference type="OrthoDB" id="7745792at2"/>
<dbReference type="Pfam" id="PF13561">
    <property type="entry name" value="adh_short_C2"/>
    <property type="match status" value="1"/>
</dbReference>
<keyword evidence="2" id="KW-0560">Oxidoreductase</keyword>
<keyword evidence="4" id="KW-1185">Reference proteome</keyword>
<dbReference type="CDD" id="cd05233">
    <property type="entry name" value="SDR_c"/>
    <property type="match status" value="1"/>
</dbReference>